<dbReference type="InterPro" id="IPR041677">
    <property type="entry name" value="DNA2/NAM7_AAA_11"/>
</dbReference>
<dbReference type="CDD" id="cd18044">
    <property type="entry name" value="DEXXQc_SMUBP2"/>
    <property type="match status" value="1"/>
</dbReference>
<organism evidence="9 10">
    <name type="scientific">Klebsormidium nitens</name>
    <name type="common">Green alga</name>
    <name type="synonym">Ulothrix nitens</name>
    <dbReference type="NCBI Taxonomy" id="105231"/>
    <lineage>
        <taxon>Eukaryota</taxon>
        <taxon>Viridiplantae</taxon>
        <taxon>Streptophyta</taxon>
        <taxon>Klebsormidiophyceae</taxon>
        <taxon>Klebsormidiales</taxon>
        <taxon>Klebsormidiaceae</taxon>
        <taxon>Klebsormidium</taxon>
    </lineage>
</organism>
<dbReference type="InterPro" id="IPR050534">
    <property type="entry name" value="Coronavir_polyprotein_1ab"/>
</dbReference>
<dbReference type="PANTHER" id="PTHR43788">
    <property type="entry name" value="DNA2/NAM7 HELICASE FAMILY MEMBER"/>
    <property type="match status" value="1"/>
</dbReference>
<dbReference type="SUPFAM" id="SSF52540">
    <property type="entry name" value="P-loop containing nucleoside triphosphate hydrolases"/>
    <property type="match status" value="1"/>
</dbReference>
<feature type="region of interest" description="Disordered" evidence="7">
    <location>
        <begin position="485"/>
        <end position="504"/>
    </location>
</feature>
<dbReference type="InterPro" id="IPR014001">
    <property type="entry name" value="Helicase_ATP-bd"/>
</dbReference>
<dbReference type="CDD" id="cd18808">
    <property type="entry name" value="SF1_C_Upf1"/>
    <property type="match status" value="1"/>
</dbReference>
<keyword evidence="10" id="KW-1185">Reference proteome</keyword>
<evidence type="ECO:0000256" key="4">
    <source>
        <dbReference type="ARBA" id="ARBA00022806"/>
    </source>
</evidence>
<feature type="domain" description="Helicase ATP-binding" evidence="8">
    <location>
        <begin position="498"/>
        <end position="748"/>
    </location>
</feature>
<dbReference type="OrthoDB" id="6513042at2759"/>
<reference evidence="9 10" key="1">
    <citation type="journal article" date="2014" name="Nat. Commun.">
        <title>Klebsormidium flaccidum genome reveals primary factors for plant terrestrial adaptation.</title>
        <authorList>
            <person name="Hori K."/>
            <person name="Maruyama F."/>
            <person name="Fujisawa T."/>
            <person name="Togashi T."/>
            <person name="Yamamoto N."/>
            <person name="Seo M."/>
            <person name="Sato S."/>
            <person name="Yamada T."/>
            <person name="Mori H."/>
            <person name="Tajima N."/>
            <person name="Moriyama T."/>
            <person name="Ikeuchi M."/>
            <person name="Watanabe M."/>
            <person name="Wada H."/>
            <person name="Kobayashi K."/>
            <person name="Saito M."/>
            <person name="Masuda T."/>
            <person name="Sasaki-Sekimoto Y."/>
            <person name="Mashiguchi K."/>
            <person name="Awai K."/>
            <person name="Shimojima M."/>
            <person name="Masuda S."/>
            <person name="Iwai M."/>
            <person name="Nobusawa T."/>
            <person name="Narise T."/>
            <person name="Kondo S."/>
            <person name="Saito H."/>
            <person name="Sato R."/>
            <person name="Murakawa M."/>
            <person name="Ihara Y."/>
            <person name="Oshima-Yamada Y."/>
            <person name="Ohtaka K."/>
            <person name="Satoh M."/>
            <person name="Sonobe K."/>
            <person name="Ishii M."/>
            <person name="Ohtani R."/>
            <person name="Kanamori-Sato M."/>
            <person name="Honoki R."/>
            <person name="Miyazaki D."/>
            <person name="Mochizuki H."/>
            <person name="Umetsu J."/>
            <person name="Higashi K."/>
            <person name="Shibata D."/>
            <person name="Kamiya Y."/>
            <person name="Sato N."/>
            <person name="Nakamura Y."/>
            <person name="Tabata S."/>
            <person name="Ida S."/>
            <person name="Kurokawa K."/>
            <person name="Ohta H."/>
        </authorList>
    </citation>
    <scope>NUCLEOTIDE SEQUENCE [LARGE SCALE GENOMIC DNA]</scope>
    <source>
        <strain evidence="9 10">NIES-2285</strain>
    </source>
</reference>
<keyword evidence="4 9" id="KW-0347">Helicase</keyword>
<protein>
    <submittedName>
        <fullName evidence="9">DNA helicase</fullName>
    </submittedName>
</protein>
<evidence type="ECO:0000256" key="3">
    <source>
        <dbReference type="ARBA" id="ARBA00022801"/>
    </source>
</evidence>
<dbReference type="PANTHER" id="PTHR43788:SF3">
    <property type="entry name" value="P-LOOP CONTAINING NUCLEOSIDE TRIPHOSPHATE HYDROLASES SUPERFAMILY PROTEIN"/>
    <property type="match status" value="1"/>
</dbReference>
<dbReference type="InterPro" id="IPR048761">
    <property type="entry name" value="SMUBP-2_HCS1_1B"/>
</dbReference>
<evidence type="ECO:0000256" key="2">
    <source>
        <dbReference type="ARBA" id="ARBA00022741"/>
    </source>
</evidence>
<feature type="compositionally biased region" description="Polar residues" evidence="7">
    <location>
        <begin position="73"/>
        <end position="82"/>
    </location>
</feature>
<dbReference type="GO" id="GO:0005524">
    <property type="term" value="F:ATP binding"/>
    <property type="evidence" value="ECO:0007669"/>
    <property type="project" value="UniProtKB-KW"/>
</dbReference>
<evidence type="ECO:0000259" key="8">
    <source>
        <dbReference type="SMART" id="SM00487"/>
    </source>
</evidence>
<feature type="compositionally biased region" description="Low complexity" evidence="7">
    <location>
        <begin position="451"/>
        <end position="465"/>
    </location>
</feature>
<feature type="region of interest" description="Disordered" evidence="7">
    <location>
        <begin position="32"/>
        <end position="60"/>
    </location>
</feature>
<dbReference type="SMART" id="SM00487">
    <property type="entry name" value="DEXDc"/>
    <property type="match status" value="1"/>
</dbReference>
<dbReference type="InterPro" id="IPR027417">
    <property type="entry name" value="P-loop_NTPase"/>
</dbReference>
<comment type="similarity">
    <text evidence="1">Belongs to the DNA2/NAM7 helicase family.</text>
</comment>
<feature type="compositionally biased region" description="Basic and acidic residues" evidence="7">
    <location>
        <begin position="485"/>
        <end position="497"/>
    </location>
</feature>
<evidence type="ECO:0000256" key="7">
    <source>
        <dbReference type="SAM" id="MobiDB-lite"/>
    </source>
</evidence>
<keyword evidence="3" id="KW-0378">Hydrolase</keyword>
<feature type="compositionally biased region" description="Polar residues" evidence="7">
    <location>
        <begin position="32"/>
        <end position="41"/>
    </location>
</feature>
<dbReference type="GO" id="GO:0016787">
    <property type="term" value="F:hydrolase activity"/>
    <property type="evidence" value="ECO:0007669"/>
    <property type="project" value="UniProtKB-KW"/>
</dbReference>
<dbReference type="AlphaFoldDB" id="A0A1Y1IE20"/>
<dbReference type="Pfam" id="PF21138">
    <property type="entry name" value="SMUBP-2_HCS1_1B"/>
    <property type="match status" value="1"/>
</dbReference>
<sequence>MLTAGRSGTEKNGRFGARVVVAVADAVNVTETASQKGTQRTAGGRARKNSGVPTRRGEDLDEGVFDRAVLALTDSSKPNKASTPKGRRPSSTDVDLVSALANLTTRKNASNARGEVEPNAGDPRGKRQVGKNVVAWLSRGMSQMATELLDESSSLQARVREPNFSLVLAAQQYLWRNNQPMGEEAKCQVAATHLPTLWDHLQREVRIILSREGSPEKNEAWRKVKALAWRPEHKASARKGTPAAAPSLGPTREQLRAVQARVDEFVKKASELLEIERAAEVEATKRALDGAEMPVEEEDRDNSLRKIVVVRSYTGLGGQHLAQLRSVGPPGKKLPPSAISPGDLVYLRPEGSAGPGWGEEMRGTVQSLGQDGATISIALEKRHGDPATAKLFGRVLRVDRVRELADGVTYERNLAALKALQKGGVKAPAARVIRTLFGDGLNIVEAPGGIPQPTSQTPNPTTPTEAEPETPPNTAPKLKLLLKESQSRKGGVRHPEADFDYLDESQQGAVRKALDREGAVTVIQGPPGTGKTVVVCDIIAKAVARGERVLATAPTNAAVDNMVEKLSTMGLNVVRVGNPQRMTPAVTSRALQVQVDAELADWRRDMARRRADVREDMRACAQDEEMVAGLKTMLRKMGRTLKTTERQTVKLILSQAQVVLCTNSGAADSLVQNEGPFDMVVVDEAGQATEPSCWIPLLQGKRAILAGDTCQLAPTVLSREAMEGGLAVSLMERAMSLYQGRLHSMLQVQYRMNAAIADWSSVELYNGQVRSAPMVANKVLADKPGVASTPTTLAPLLLLDTRAPRGSLLRGCEESLDGSGSGSLFNEGEATIVVSHVLELLAAGVPGPAIAVQSPYLAQVELLQARLAQHKGTEGVEVASIDSFQGREADAVIISMVRSNPSGIVGFLGDHRRMNVGVTRARMHVAVVCDSSTVGRNPFLLRLLQHIKRRGEVRSAAGGDPQGSEYAPPLPMSKWKGQGNGLYTSN</sequence>
<dbReference type="Pfam" id="PF13087">
    <property type="entry name" value="AAA_12"/>
    <property type="match status" value="1"/>
</dbReference>
<feature type="region of interest" description="Disordered" evidence="7">
    <location>
        <begin position="444"/>
        <end position="475"/>
    </location>
</feature>
<dbReference type="GO" id="GO:0043139">
    <property type="term" value="F:5'-3' DNA helicase activity"/>
    <property type="evidence" value="ECO:0000318"/>
    <property type="project" value="GO_Central"/>
</dbReference>
<dbReference type="Gene3D" id="3.40.50.300">
    <property type="entry name" value="P-loop containing nucleotide triphosphate hydrolases"/>
    <property type="match status" value="2"/>
</dbReference>
<dbReference type="InterPro" id="IPR041679">
    <property type="entry name" value="DNA2/NAM7-like_C"/>
</dbReference>
<comment type="catalytic activity">
    <reaction evidence="6">
        <text>ATP + H2O = ADP + phosphate + H(+)</text>
        <dbReference type="Rhea" id="RHEA:13065"/>
        <dbReference type="ChEBI" id="CHEBI:15377"/>
        <dbReference type="ChEBI" id="CHEBI:15378"/>
        <dbReference type="ChEBI" id="CHEBI:30616"/>
        <dbReference type="ChEBI" id="CHEBI:43474"/>
        <dbReference type="ChEBI" id="CHEBI:456216"/>
        <dbReference type="EC" id="3.6.4.12"/>
    </reaction>
    <physiologicalReaction direction="left-to-right" evidence="6">
        <dbReference type="Rhea" id="RHEA:13066"/>
    </physiologicalReaction>
</comment>
<feature type="region of interest" description="Disordered" evidence="7">
    <location>
        <begin position="72"/>
        <end position="93"/>
    </location>
</feature>
<feature type="region of interest" description="Disordered" evidence="7">
    <location>
        <begin position="953"/>
        <end position="986"/>
    </location>
</feature>
<dbReference type="GO" id="GO:0003723">
    <property type="term" value="F:RNA binding"/>
    <property type="evidence" value="ECO:0007669"/>
    <property type="project" value="InterPro"/>
</dbReference>
<feature type="region of interest" description="Disordered" evidence="7">
    <location>
        <begin position="105"/>
        <end position="127"/>
    </location>
</feature>
<keyword evidence="2" id="KW-0547">Nucleotide-binding</keyword>
<proteinExistence type="inferred from homology"/>
<name>A0A1Y1IE20_KLENI</name>
<evidence type="ECO:0000313" key="10">
    <source>
        <dbReference type="Proteomes" id="UP000054558"/>
    </source>
</evidence>
<evidence type="ECO:0000256" key="5">
    <source>
        <dbReference type="ARBA" id="ARBA00022840"/>
    </source>
</evidence>
<dbReference type="OMA" id="MVCVRIC"/>
<dbReference type="EMBL" id="DF237272">
    <property type="protein sequence ID" value="GAQ86967.1"/>
    <property type="molecule type" value="Genomic_DNA"/>
</dbReference>
<evidence type="ECO:0000256" key="1">
    <source>
        <dbReference type="ARBA" id="ARBA00007913"/>
    </source>
</evidence>
<keyword evidence="5" id="KW-0067">ATP-binding</keyword>
<evidence type="ECO:0000256" key="6">
    <source>
        <dbReference type="ARBA" id="ARBA00048432"/>
    </source>
</evidence>
<gene>
    <name evidence="9" type="ORF">KFL_003230120</name>
</gene>
<dbReference type="Proteomes" id="UP000054558">
    <property type="component" value="Unassembled WGS sequence"/>
</dbReference>
<feature type="region of interest" description="Disordered" evidence="7">
    <location>
        <begin position="232"/>
        <end position="252"/>
    </location>
</feature>
<dbReference type="InterPro" id="IPR047187">
    <property type="entry name" value="SF1_C_Upf1"/>
</dbReference>
<accession>A0A1Y1IE20</accession>
<dbReference type="Pfam" id="PF13086">
    <property type="entry name" value="AAA_11"/>
    <property type="match status" value="1"/>
</dbReference>
<evidence type="ECO:0000313" key="9">
    <source>
        <dbReference type="EMBL" id="GAQ86967.1"/>
    </source>
</evidence>
<dbReference type="Gene3D" id="2.40.30.270">
    <property type="match status" value="1"/>
</dbReference>